<keyword evidence="1" id="KW-0175">Coiled coil</keyword>
<organism evidence="2 3">
    <name type="scientific">Mizuhopecten yessoensis</name>
    <name type="common">Japanese scallop</name>
    <name type="synonym">Patinopecten yessoensis</name>
    <dbReference type="NCBI Taxonomy" id="6573"/>
    <lineage>
        <taxon>Eukaryota</taxon>
        <taxon>Metazoa</taxon>
        <taxon>Spiralia</taxon>
        <taxon>Lophotrochozoa</taxon>
        <taxon>Mollusca</taxon>
        <taxon>Bivalvia</taxon>
        <taxon>Autobranchia</taxon>
        <taxon>Pteriomorphia</taxon>
        <taxon>Pectinida</taxon>
        <taxon>Pectinoidea</taxon>
        <taxon>Pectinidae</taxon>
        <taxon>Mizuhopecten</taxon>
    </lineage>
</organism>
<dbReference type="Proteomes" id="UP000242188">
    <property type="component" value="Unassembled WGS sequence"/>
</dbReference>
<dbReference type="OrthoDB" id="10046076at2759"/>
<sequence length="326" mass="37672">MAEKRKTISISSSDVSFQDNNASKKVNKKMVKKAKTTVISNQPTLTAFKMDNVQLKKFGEGMMRAMSSLESKVCCIDQKLSEMVTVESLNDKFSKMATKTDLEKATSEIVNRLNDKVDILENRVFDLETTNDELKKKVTRLENNMEKMKEAISEVGYAAEKAEYGVNEIGQYTRKSSVRIFGLEDDRDEKVENTCEKVNALLQSKLEMQIQNSDIDIAHRLGRFDSKKNRSIIVKFICRRKKNECIANRYKLKGTGIVIKDDLTQENQHLLDMCYYDDRVKQSWSDNGKMYAQLVHDNSIHRIYPGLSIDELVHNHQQNKRENYKR</sequence>
<comment type="caution">
    <text evidence="2">The sequence shown here is derived from an EMBL/GenBank/DDBJ whole genome shotgun (WGS) entry which is preliminary data.</text>
</comment>
<name>A0A210PK80_MIZYE</name>
<evidence type="ECO:0000313" key="3">
    <source>
        <dbReference type="Proteomes" id="UP000242188"/>
    </source>
</evidence>
<dbReference type="AlphaFoldDB" id="A0A210PK80"/>
<dbReference type="Gene3D" id="3.30.70.1820">
    <property type="entry name" value="L1 transposable element, RRM domain"/>
    <property type="match status" value="1"/>
</dbReference>
<reference evidence="2 3" key="1">
    <citation type="journal article" date="2017" name="Nat. Ecol. Evol.">
        <title>Scallop genome provides insights into evolution of bilaterian karyotype and development.</title>
        <authorList>
            <person name="Wang S."/>
            <person name="Zhang J."/>
            <person name="Jiao W."/>
            <person name="Li J."/>
            <person name="Xun X."/>
            <person name="Sun Y."/>
            <person name="Guo X."/>
            <person name="Huan P."/>
            <person name="Dong B."/>
            <person name="Zhang L."/>
            <person name="Hu X."/>
            <person name="Sun X."/>
            <person name="Wang J."/>
            <person name="Zhao C."/>
            <person name="Wang Y."/>
            <person name="Wang D."/>
            <person name="Huang X."/>
            <person name="Wang R."/>
            <person name="Lv J."/>
            <person name="Li Y."/>
            <person name="Zhang Z."/>
            <person name="Liu B."/>
            <person name="Lu W."/>
            <person name="Hui Y."/>
            <person name="Liang J."/>
            <person name="Zhou Z."/>
            <person name="Hou R."/>
            <person name="Li X."/>
            <person name="Liu Y."/>
            <person name="Li H."/>
            <person name="Ning X."/>
            <person name="Lin Y."/>
            <person name="Zhao L."/>
            <person name="Xing Q."/>
            <person name="Dou J."/>
            <person name="Li Y."/>
            <person name="Mao J."/>
            <person name="Guo H."/>
            <person name="Dou H."/>
            <person name="Li T."/>
            <person name="Mu C."/>
            <person name="Jiang W."/>
            <person name="Fu Q."/>
            <person name="Fu X."/>
            <person name="Miao Y."/>
            <person name="Liu J."/>
            <person name="Yu Q."/>
            <person name="Li R."/>
            <person name="Liao H."/>
            <person name="Li X."/>
            <person name="Kong Y."/>
            <person name="Jiang Z."/>
            <person name="Chourrout D."/>
            <person name="Li R."/>
            <person name="Bao Z."/>
        </authorList>
    </citation>
    <scope>NUCLEOTIDE SEQUENCE [LARGE SCALE GENOMIC DNA]</scope>
    <source>
        <strain evidence="2 3">PY_sf001</strain>
    </source>
</reference>
<keyword evidence="3" id="KW-1185">Reference proteome</keyword>
<gene>
    <name evidence="2" type="ORF">KP79_PYT25967</name>
</gene>
<proteinExistence type="predicted"/>
<accession>A0A210PK80</accession>
<evidence type="ECO:0000256" key="1">
    <source>
        <dbReference type="SAM" id="Coils"/>
    </source>
</evidence>
<dbReference type="Gene3D" id="1.20.5.170">
    <property type="match status" value="1"/>
</dbReference>
<protein>
    <submittedName>
        <fullName evidence="2">Protein unc-13-like C</fullName>
    </submittedName>
</protein>
<dbReference type="STRING" id="6573.A0A210PK80"/>
<evidence type="ECO:0000313" key="2">
    <source>
        <dbReference type="EMBL" id="OWF36874.1"/>
    </source>
</evidence>
<feature type="coiled-coil region" evidence="1">
    <location>
        <begin position="110"/>
        <end position="151"/>
    </location>
</feature>
<dbReference type="EMBL" id="NEDP02076018">
    <property type="protein sequence ID" value="OWF36874.1"/>
    <property type="molecule type" value="Genomic_DNA"/>
</dbReference>